<feature type="compositionally biased region" description="Low complexity" evidence="1">
    <location>
        <begin position="126"/>
        <end position="149"/>
    </location>
</feature>
<feature type="transmembrane region" description="Helical" evidence="2">
    <location>
        <begin position="46"/>
        <end position="66"/>
    </location>
</feature>
<keyword evidence="2" id="KW-1133">Transmembrane helix</keyword>
<dbReference type="Pfam" id="PF24855">
    <property type="entry name" value="DUF7729"/>
    <property type="match status" value="1"/>
</dbReference>
<proteinExistence type="predicted"/>
<evidence type="ECO:0000313" key="5">
    <source>
        <dbReference type="Proteomes" id="UP000824998"/>
    </source>
</evidence>
<comment type="caution">
    <text evidence="4">The sequence shown here is derived from an EMBL/GenBank/DDBJ whole genome shotgun (WGS) entry which is preliminary data.</text>
</comment>
<dbReference type="Proteomes" id="UP000824998">
    <property type="component" value="Unassembled WGS sequence"/>
</dbReference>
<keyword evidence="5" id="KW-1185">Reference proteome</keyword>
<reference evidence="4" key="1">
    <citation type="journal article" date="2021" name="IMA Fungus">
        <title>Genomic characterization of three marine fungi, including Emericellopsis atlantica sp. nov. with signatures of a generalist lifestyle and marine biomass degradation.</title>
        <authorList>
            <person name="Hagestad O.C."/>
            <person name="Hou L."/>
            <person name="Andersen J.H."/>
            <person name="Hansen E.H."/>
            <person name="Altermark B."/>
            <person name="Li C."/>
            <person name="Kuhnert E."/>
            <person name="Cox R.J."/>
            <person name="Crous P.W."/>
            <person name="Spatafora J.W."/>
            <person name="Lail K."/>
            <person name="Amirebrahimi M."/>
            <person name="Lipzen A."/>
            <person name="Pangilinan J."/>
            <person name="Andreopoulos W."/>
            <person name="Hayes R.D."/>
            <person name="Ng V."/>
            <person name="Grigoriev I.V."/>
            <person name="Jackson S.A."/>
            <person name="Sutton T.D.S."/>
            <person name="Dobson A.D.W."/>
            <person name="Rama T."/>
        </authorList>
    </citation>
    <scope>NUCLEOTIDE SEQUENCE</scope>
    <source>
        <strain evidence="4">TRa018bII</strain>
    </source>
</reference>
<gene>
    <name evidence="4" type="ORF">BJ875DRAFT_440898</name>
</gene>
<protein>
    <recommendedName>
        <fullName evidence="3">DUF7729 domain-containing protein</fullName>
    </recommendedName>
</protein>
<dbReference type="PANTHER" id="PTHR39460">
    <property type="entry name" value="EXPRESSED PROTEIN"/>
    <property type="match status" value="1"/>
</dbReference>
<keyword evidence="2" id="KW-0472">Membrane</keyword>
<dbReference type="OrthoDB" id="2564812at2759"/>
<evidence type="ECO:0000256" key="2">
    <source>
        <dbReference type="SAM" id="Phobius"/>
    </source>
</evidence>
<dbReference type="EMBL" id="MU251450">
    <property type="protein sequence ID" value="KAG9234830.1"/>
    <property type="molecule type" value="Genomic_DNA"/>
</dbReference>
<organism evidence="4 5">
    <name type="scientific">Amylocarpus encephaloides</name>
    <dbReference type="NCBI Taxonomy" id="45428"/>
    <lineage>
        <taxon>Eukaryota</taxon>
        <taxon>Fungi</taxon>
        <taxon>Dikarya</taxon>
        <taxon>Ascomycota</taxon>
        <taxon>Pezizomycotina</taxon>
        <taxon>Leotiomycetes</taxon>
        <taxon>Helotiales</taxon>
        <taxon>Helotiales incertae sedis</taxon>
        <taxon>Amylocarpus</taxon>
    </lineage>
</organism>
<dbReference type="InterPro" id="IPR056146">
    <property type="entry name" value="DUF7729"/>
</dbReference>
<dbReference type="PANTHER" id="PTHR39460:SF1">
    <property type="entry name" value="C6 TRANSCRIPTION FACTOR"/>
    <property type="match status" value="1"/>
</dbReference>
<feature type="region of interest" description="Disordered" evidence="1">
    <location>
        <begin position="124"/>
        <end position="149"/>
    </location>
</feature>
<evidence type="ECO:0000256" key="1">
    <source>
        <dbReference type="SAM" id="MobiDB-lite"/>
    </source>
</evidence>
<evidence type="ECO:0000313" key="4">
    <source>
        <dbReference type="EMBL" id="KAG9234830.1"/>
    </source>
</evidence>
<keyword evidence="2" id="KW-0812">Transmembrane</keyword>
<name>A0A9P7YKP3_9HELO</name>
<dbReference type="AlphaFoldDB" id="A0A9P7YKP3"/>
<feature type="domain" description="DUF7729" evidence="3">
    <location>
        <begin position="168"/>
        <end position="373"/>
    </location>
</feature>
<sequence length="407" mass="43229">MRVRMMEWLTRSSSHHGGHTLDHHPPPATIERIRHRSLFSNSPPPLFFLAFVIICLLPLCSASVYIDERMLEPAAKFSDPEQLMLDLLAESGKILVDPSTPPQGLMWTPATHDDRLGRRQELGENAASSTKSTAVPPTVTVTKPASSSSEASTTATGIVAAGTDAASPLPSPFDSGFNSNITSSCSSFMTSMLQNSTFMDCLPISMLLQNSLSFFQAEKSVVRITQVLDAACSANVTTCGRVTAAFAKNITTDSACSSDLATGNPQITQAQLGLLAYKPTYTSTCLKNQETRSYCFAEAITNATNPADNYLYYLPLNISLPGGSQPTCNSCLQSTMAVYEASTSDRNSALASGYVNAAMQVNVNCGPNYVNASLAAAAVSGASPRLLISSNHFSLIALVFAIGALLL</sequence>
<evidence type="ECO:0000259" key="3">
    <source>
        <dbReference type="Pfam" id="PF24855"/>
    </source>
</evidence>
<accession>A0A9P7YKP3</accession>